<dbReference type="RefSeq" id="WP_056944614.1">
    <property type="nucleotide sequence ID" value="NZ_AZDT01000055.1"/>
</dbReference>
<gene>
    <name evidence="1" type="ORF">FD30_GL000295</name>
</gene>
<dbReference type="STRING" id="1423773.FD30_GL000295"/>
<protein>
    <recommendedName>
        <fullName evidence="3">DUF3841 domain-containing protein</fullName>
    </recommendedName>
</protein>
<organism evidence="1 2">
    <name type="scientific">Levilactobacillus namurensis DSM 19117</name>
    <dbReference type="NCBI Taxonomy" id="1423773"/>
    <lineage>
        <taxon>Bacteria</taxon>
        <taxon>Bacillati</taxon>
        <taxon>Bacillota</taxon>
        <taxon>Bacilli</taxon>
        <taxon>Lactobacillales</taxon>
        <taxon>Lactobacillaceae</taxon>
        <taxon>Levilactobacillus</taxon>
    </lineage>
</organism>
<reference evidence="1 2" key="1">
    <citation type="journal article" date="2015" name="Genome Announc.">
        <title>Expanding the biotechnology potential of lactobacilli through comparative genomics of 213 strains and associated genera.</title>
        <authorList>
            <person name="Sun Z."/>
            <person name="Harris H.M."/>
            <person name="McCann A."/>
            <person name="Guo C."/>
            <person name="Argimon S."/>
            <person name="Zhang W."/>
            <person name="Yang X."/>
            <person name="Jeffery I.B."/>
            <person name="Cooney J.C."/>
            <person name="Kagawa T.F."/>
            <person name="Liu W."/>
            <person name="Song Y."/>
            <person name="Salvetti E."/>
            <person name="Wrobel A."/>
            <person name="Rasinkangas P."/>
            <person name="Parkhill J."/>
            <person name="Rea M.C."/>
            <person name="O'Sullivan O."/>
            <person name="Ritari J."/>
            <person name="Douillard F.P."/>
            <person name="Paul Ross R."/>
            <person name="Yang R."/>
            <person name="Briner A.E."/>
            <person name="Felis G.E."/>
            <person name="de Vos W.M."/>
            <person name="Barrangou R."/>
            <person name="Klaenhammer T.R."/>
            <person name="Caufield P.W."/>
            <person name="Cui Y."/>
            <person name="Zhang H."/>
            <person name="O'Toole P.W."/>
        </authorList>
    </citation>
    <scope>NUCLEOTIDE SEQUENCE [LARGE SCALE GENOMIC DNA]</scope>
    <source>
        <strain evidence="1 2">DSM 19117</strain>
    </source>
</reference>
<dbReference type="AlphaFoldDB" id="A0A0R1JRG1"/>
<accession>A0A0R1JRG1</accession>
<proteinExistence type="predicted"/>
<dbReference type="InterPro" id="IPR024211">
    <property type="entry name" value="DUF3841"/>
</dbReference>
<dbReference type="OrthoDB" id="286252at2"/>
<name>A0A0R1JRG1_9LACO</name>
<evidence type="ECO:0008006" key="3">
    <source>
        <dbReference type="Google" id="ProtNLM"/>
    </source>
</evidence>
<evidence type="ECO:0000313" key="1">
    <source>
        <dbReference type="EMBL" id="KRK73720.1"/>
    </source>
</evidence>
<dbReference type="EMBL" id="AZDT01000055">
    <property type="protein sequence ID" value="KRK73720.1"/>
    <property type="molecule type" value="Genomic_DNA"/>
</dbReference>
<dbReference type="PATRIC" id="fig|1423773.3.peg.300"/>
<comment type="caution">
    <text evidence="1">The sequence shown here is derived from an EMBL/GenBank/DDBJ whole genome shotgun (WGS) entry which is preliminary data.</text>
</comment>
<keyword evidence="2" id="KW-1185">Reference proteome</keyword>
<dbReference type="GeneID" id="84783189"/>
<dbReference type="Pfam" id="PF12952">
    <property type="entry name" value="DUF3841"/>
    <property type="match status" value="1"/>
</dbReference>
<sequence>MIVWTNQPYSVYQQLKKTGRFVCDPRQALDHEFTDYAAAYHWMQIQLKRKVGLPPADVTTPIWAWYRRNWHHQRPDFRDRHDYADQVCLEVEVAESQILLSDFEHWNFVLNDWRISMVTSEAAWEQDQAWFMSLPKAQQQRVKHHSWQQIFDITQRHGDWEKNGDTVQGCFWELRWPQVRRAWRLRGRERAVELEVSRTEPFYD</sequence>
<evidence type="ECO:0000313" key="2">
    <source>
        <dbReference type="Proteomes" id="UP000051162"/>
    </source>
</evidence>
<dbReference type="Proteomes" id="UP000051162">
    <property type="component" value="Unassembled WGS sequence"/>
</dbReference>